<protein>
    <submittedName>
        <fullName evidence="6">LLM class flavin-dependent oxidoreductase</fullName>
    </submittedName>
</protein>
<proteinExistence type="predicted"/>
<evidence type="ECO:0000256" key="1">
    <source>
        <dbReference type="ARBA" id="ARBA00022630"/>
    </source>
</evidence>
<evidence type="ECO:0000313" key="6">
    <source>
        <dbReference type="EMBL" id="MBB1154878.1"/>
    </source>
</evidence>
<keyword evidence="7" id="KW-1185">Reference proteome</keyword>
<accession>A0A7W3VX57</accession>
<sequence>MRFSVCIPNFGDFADPRAVAKVASAAEEAGWDGLFVWDHVVLDKRPGRPFGDPWILLAAAALATSRVRLGPMVTPVARRRPQQLARLVSTLDQLTGGRVVFGVGLGAPLDAEYADFGESADPKVIAEKLDEGVDLISRFWTGEPVTFSGKHFTARDITLLPPPVQRPRPPVWVAGRWPNRRPMRRAARWDGVVPIFESAGPAGLPEIAEVRDLIAYVRSERQTDAPFDVVVGGMSPNDPAQARGVVEPLAEAGVTWWEESLPFGSAEEDKLEPVLRRVEAGPPAL</sequence>
<dbReference type="SUPFAM" id="SSF51679">
    <property type="entry name" value="Bacterial luciferase-like"/>
    <property type="match status" value="1"/>
</dbReference>
<organism evidence="6 7">
    <name type="scientific">Amycolatopsis dendrobii</name>
    <dbReference type="NCBI Taxonomy" id="2760662"/>
    <lineage>
        <taxon>Bacteria</taxon>
        <taxon>Bacillati</taxon>
        <taxon>Actinomycetota</taxon>
        <taxon>Actinomycetes</taxon>
        <taxon>Pseudonocardiales</taxon>
        <taxon>Pseudonocardiaceae</taxon>
        <taxon>Amycolatopsis</taxon>
    </lineage>
</organism>
<evidence type="ECO:0000256" key="3">
    <source>
        <dbReference type="ARBA" id="ARBA00023002"/>
    </source>
</evidence>
<evidence type="ECO:0000256" key="2">
    <source>
        <dbReference type="ARBA" id="ARBA00022643"/>
    </source>
</evidence>
<keyword evidence="1" id="KW-0285">Flavoprotein</keyword>
<dbReference type="RefSeq" id="WP_182891925.1">
    <property type="nucleotide sequence ID" value="NZ_JACGZW010000005.1"/>
</dbReference>
<keyword evidence="2" id="KW-0288">FMN</keyword>
<dbReference type="InterPro" id="IPR036661">
    <property type="entry name" value="Luciferase-like_sf"/>
</dbReference>
<dbReference type="PANTHER" id="PTHR42847:SF4">
    <property type="entry name" value="ALKANESULFONATE MONOOXYGENASE-RELATED"/>
    <property type="match status" value="1"/>
</dbReference>
<dbReference type="GO" id="GO:0008726">
    <property type="term" value="F:alkanesulfonate monooxygenase activity"/>
    <property type="evidence" value="ECO:0007669"/>
    <property type="project" value="TreeGrafter"/>
</dbReference>
<keyword evidence="4" id="KW-0503">Monooxygenase</keyword>
<evidence type="ECO:0000259" key="5">
    <source>
        <dbReference type="Pfam" id="PF00296"/>
    </source>
</evidence>
<dbReference type="InterPro" id="IPR050172">
    <property type="entry name" value="SsuD_RutA_monooxygenase"/>
</dbReference>
<dbReference type="PANTHER" id="PTHR42847">
    <property type="entry name" value="ALKANESULFONATE MONOOXYGENASE"/>
    <property type="match status" value="1"/>
</dbReference>
<keyword evidence="3" id="KW-0560">Oxidoreductase</keyword>
<evidence type="ECO:0000313" key="7">
    <source>
        <dbReference type="Proteomes" id="UP000526734"/>
    </source>
</evidence>
<dbReference type="GO" id="GO:0046306">
    <property type="term" value="P:alkanesulfonate catabolic process"/>
    <property type="evidence" value="ECO:0007669"/>
    <property type="project" value="TreeGrafter"/>
</dbReference>
<dbReference type="InterPro" id="IPR011251">
    <property type="entry name" value="Luciferase-like_dom"/>
</dbReference>
<dbReference type="AlphaFoldDB" id="A0A7W3VX57"/>
<evidence type="ECO:0000256" key="4">
    <source>
        <dbReference type="ARBA" id="ARBA00023033"/>
    </source>
</evidence>
<dbReference type="Proteomes" id="UP000526734">
    <property type="component" value="Unassembled WGS sequence"/>
</dbReference>
<gene>
    <name evidence="6" type="ORF">H4281_17185</name>
</gene>
<dbReference type="EMBL" id="JACGZW010000005">
    <property type="protein sequence ID" value="MBB1154878.1"/>
    <property type="molecule type" value="Genomic_DNA"/>
</dbReference>
<comment type="caution">
    <text evidence="6">The sequence shown here is derived from an EMBL/GenBank/DDBJ whole genome shotgun (WGS) entry which is preliminary data.</text>
</comment>
<name>A0A7W3VX57_9PSEU</name>
<feature type="domain" description="Luciferase-like" evidence="5">
    <location>
        <begin position="1"/>
        <end position="232"/>
    </location>
</feature>
<dbReference type="Gene3D" id="3.20.20.30">
    <property type="entry name" value="Luciferase-like domain"/>
    <property type="match status" value="1"/>
</dbReference>
<reference evidence="6 7" key="1">
    <citation type="submission" date="2020-08" db="EMBL/GenBank/DDBJ databases">
        <title>Amycolatopsis sp. nov. DR6-1 isolated from Dendrobium heterocarpum.</title>
        <authorList>
            <person name="Tedsree N."/>
            <person name="Kuncharoen N."/>
            <person name="Likhitwitayawuid K."/>
            <person name="Tanasupawat S."/>
        </authorList>
    </citation>
    <scope>NUCLEOTIDE SEQUENCE [LARGE SCALE GENOMIC DNA]</scope>
    <source>
        <strain evidence="6 7">DR6-1</strain>
    </source>
</reference>
<dbReference type="Pfam" id="PF00296">
    <property type="entry name" value="Bac_luciferase"/>
    <property type="match status" value="1"/>
</dbReference>